<name>A0A944QS13_9GAMM</name>
<reference evidence="1 2" key="1">
    <citation type="submission" date="2021-05" db="EMBL/GenBank/DDBJ databases">
        <title>Genetic and Functional Diversity in Clade A Lucinid endosymbionts from the Bahamas.</title>
        <authorList>
            <person name="Giani N.M."/>
            <person name="Engel A.S."/>
            <person name="Campbell B.J."/>
        </authorList>
    </citation>
    <scope>NUCLEOTIDE SEQUENCE [LARGE SCALE GENOMIC DNA]</scope>
    <source>
        <strain evidence="1">LUC16012Gg_MoonRockCtena</strain>
    </source>
</reference>
<comment type="caution">
    <text evidence="1">The sequence shown here is derived from an EMBL/GenBank/DDBJ whole genome shotgun (WGS) entry which is preliminary data.</text>
</comment>
<evidence type="ECO:0000313" key="1">
    <source>
        <dbReference type="EMBL" id="MBT2988368.1"/>
    </source>
</evidence>
<accession>A0A944QS13</accession>
<dbReference type="Proteomes" id="UP000770889">
    <property type="component" value="Unassembled WGS sequence"/>
</dbReference>
<dbReference type="AlphaFoldDB" id="A0A944QS13"/>
<evidence type="ECO:0000313" key="2">
    <source>
        <dbReference type="Proteomes" id="UP000770889"/>
    </source>
</evidence>
<organism evidence="1 2">
    <name type="scientific">Candidatus Thiodiazotropha taylori</name>
    <dbReference type="NCBI Taxonomy" id="2792791"/>
    <lineage>
        <taxon>Bacteria</taxon>
        <taxon>Pseudomonadati</taxon>
        <taxon>Pseudomonadota</taxon>
        <taxon>Gammaproteobacteria</taxon>
        <taxon>Chromatiales</taxon>
        <taxon>Sedimenticolaceae</taxon>
        <taxon>Candidatus Thiodiazotropha</taxon>
    </lineage>
</organism>
<dbReference type="EMBL" id="JAHHGM010000004">
    <property type="protein sequence ID" value="MBT2988368.1"/>
    <property type="molecule type" value="Genomic_DNA"/>
</dbReference>
<proteinExistence type="predicted"/>
<gene>
    <name evidence="1" type="ORF">KME65_05345</name>
</gene>
<protein>
    <submittedName>
        <fullName evidence="1">Uncharacterized protein</fullName>
    </submittedName>
</protein>
<sequence length="96" mass="11394">MRPITRLVSRPTREYQTAIARVAPNKIIIIPPKDKTEWEYFREKANAMTLPMDTQHADLIALHTNGIPHLIWRMNQEKPWWDDAQLIQRLLFKASF</sequence>